<gene>
    <name evidence="3" type="primary">LOC111603007</name>
</gene>
<feature type="compositionally biased region" description="Basic and acidic residues" evidence="1">
    <location>
        <begin position="342"/>
        <end position="352"/>
    </location>
</feature>
<evidence type="ECO:0000256" key="1">
    <source>
        <dbReference type="SAM" id="MobiDB-lite"/>
    </source>
</evidence>
<reference evidence="3" key="1">
    <citation type="submission" date="2025-08" db="UniProtKB">
        <authorList>
            <consortium name="RefSeq"/>
        </authorList>
    </citation>
    <scope>IDENTIFICATION</scope>
    <source>
        <strain evidence="3">15085-1641.00</strain>
        <tissue evidence="3">Whole body</tissue>
    </source>
</reference>
<dbReference type="Proteomes" id="UP000504633">
    <property type="component" value="Unplaced"/>
</dbReference>
<feature type="compositionally biased region" description="Polar residues" evidence="1">
    <location>
        <begin position="1"/>
        <end position="13"/>
    </location>
</feature>
<feature type="region of interest" description="Disordered" evidence="1">
    <location>
        <begin position="292"/>
        <end position="387"/>
    </location>
</feature>
<keyword evidence="2" id="KW-1185">Reference proteome</keyword>
<sequence>MKVGSQENSSSPSKEIPLKRLRREQQTTSSPKSHKIASESTDLDQSDFSTPSQSFGNSAEGETVASYGKTLCFASEECQISKITASADIADVGNCVSVNDILDESKTFEFKNIPIKTNRLSDYHLAPGQLHNSESEDGDRTAHMLSVQESRELSSLSLEGNADLDRWGKHEALMNVPPRTKDDTAEKMAELKDEETQSQPEKCSMLYSKAKDEARRRVTVLQYLCQLFKGKRNGNNDSGLRNITTSAVHSRNKDVDDYRASNQIYKKFLSKPKKTFKNDTFVSPNVRKHGMGSQILRGQRKKVEKPSTNKGNDSNRTKKATVHISSDTNRKLPTKPSPEQVIKSHEKIELPKNLDNLADTANIPDDSPIKSEEESPTVKMNTKKGISDIQIQGGSKYVLRKLKASRGMRKDGERDEPKEIK</sequence>
<dbReference type="GeneID" id="111603007"/>
<evidence type="ECO:0000313" key="2">
    <source>
        <dbReference type="Proteomes" id="UP000504633"/>
    </source>
</evidence>
<dbReference type="OrthoDB" id="10513137at2759"/>
<feature type="region of interest" description="Disordered" evidence="1">
    <location>
        <begin position="1"/>
        <end position="60"/>
    </location>
</feature>
<organism evidence="2 3">
    <name type="scientific">Drosophila hydei</name>
    <name type="common">Fruit fly</name>
    <dbReference type="NCBI Taxonomy" id="7224"/>
    <lineage>
        <taxon>Eukaryota</taxon>
        <taxon>Metazoa</taxon>
        <taxon>Ecdysozoa</taxon>
        <taxon>Arthropoda</taxon>
        <taxon>Hexapoda</taxon>
        <taxon>Insecta</taxon>
        <taxon>Pterygota</taxon>
        <taxon>Neoptera</taxon>
        <taxon>Endopterygota</taxon>
        <taxon>Diptera</taxon>
        <taxon>Brachycera</taxon>
        <taxon>Muscomorpha</taxon>
        <taxon>Ephydroidea</taxon>
        <taxon>Drosophilidae</taxon>
        <taxon>Drosophila</taxon>
    </lineage>
</organism>
<accession>A0A6J1MGI2</accession>
<feature type="compositionally biased region" description="Polar residues" evidence="1">
    <location>
        <begin position="46"/>
        <end position="57"/>
    </location>
</feature>
<dbReference type="RefSeq" id="XP_023176178.2">
    <property type="nucleotide sequence ID" value="XM_023320410.2"/>
</dbReference>
<protein>
    <submittedName>
        <fullName evidence="3">Uncharacterized protein LOC111603007 isoform X3</fullName>
    </submittedName>
</protein>
<evidence type="ECO:0000313" key="3">
    <source>
        <dbReference type="RefSeq" id="XP_023176178.2"/>
    </source>
</evidence>
<name>A0A6J1MGI2_DROHY</name>
<dbReference type="AlphaFoldDB" id="A0A6J1MGI2"/>
<proteinExistence type="predicted"/>